<reference evidence="1" key="1">
    <citation type="submission" date="2023-10" db="EMBL/GenBank/DDBJ databases">
        <title>Genome assembly of Pristionchus species.</title>
        <authorList>
            <person name="Yoshida K."/>
            <person name="Sommer R.J."/>
        </authorList>
    </citation>
    <scope>NUCLEOTIDE SEQUENCE</scope>
    <source>
        <strain evidence="1">RS0144</strain>
    </source>
</reference>
<gene>
    <name evidence="1" type="ORF">PENTCL1PPCAC_27907</name>
</gene>
<dbReference type="AlphaFoldDB" id="A0AAV5UGB9"/>
<dbReference type="Proteomes" id="UP001432027">
    <property type="component" value="Unassembled WGS sequence"/>
</dbReference>
<proteinExistence type="predicted"/>
<feature type="non-terminal residue" evidence="1">
    <location>
        <position position="1"/>
    </location>
</feature>
<comment type="caution">
    <text evidence="1">The sequence shown here is derived from an EMBL/GenBank/DDBJ whole genome shotgun (WGS) entry which is preliminary data.</text>
</comment>
<sequence>EMSREVVEEVEFDIRARGAAEERTLVPTGEKNCHVLLHEADPVDYKFAVGALATCSEFGNDILFSQRLFSMSP</sequence>
<organism evidence="1 2">
    <name type="scientific">Pristionchus entomophagus</name>
    <dbReference type="NCBI Taxonomy" id="358040"/>
    <lineage>
        <taxon>Eukaryota</taxon>
        <taxon>Metazoa</taxon>
        <taxon>Ecdysozoa</taxon>
        <taxon>Nematoda</taxon>
        <taxon>Chromadorea</taxon>
        <taxon>Rhabditida</taxon>
        <taxon>Rhabditina</taxon>
        <taxon>Diplogasteromorpha</taxon>
        <taxon>Diplogasteroidea</taxon>
        <taxon>Neodiplogasteridae</taxon>
        <taxon>Pristionchus</taxon>
    </lineage>
</organism>
<feature type="non-terminal residue" evidence="1">
    <location>
        <position position="73"/>
    </location>
</feature>
<evidence type="ECO:0000313" key="1">
    <source>
        <dbReference type="EMBL" id="GMT05733.1"/>
    </source>
</evidence>
<evidence type="ECO:0008006" key="3">
    <source>
        <dbReference type="Google" id="ProtNLM"/>
    </source>
</evidence>
<name>A0AAV5UGB9_9BILA</name>
<protein>
    <recommendedName>
        <fullName evidence="3">Nudix hydrolase domain-containing protein</fullName>
    </recommendedName>
</protein>
<evidence type="ECO:0000313" key="2">
    <source>
        <dbReference type="Proteomes" id="UP001432027"/>
    </source>
</evidence>
<keyword evidence="2" id="KW-1185">Reference proteome</keyword>
<accession>A0AAV5UGB9</accession>
<dbReference type="EMBL" id="BTSX01000006">
    <property type="protein sequence ID" value="GMT05733.1"/>
    <property type="molecule type" value="Genomic_DNA"/>
</dbReference>